<accession>A0ACB8XKB1</accession>
<evidence type="ECO:0000313" key="1">
    <source>
        <dbReference type="EMBL" id="KAI3668126.1"/>
    </source>
</evidence>
<keyword evidence="2" id="KW-1185">Reference proteome</keyword>
<evidence type="ECO:0000313" key="2">
    <source>
        <dbReference type="Proteomes" id="UP001055879"/>
    </source>
</evidence>
<sequence>MISFLKIIYLLQSLCFFFQTGKKWKIRKQSKRANFSFLPNRKTKKEKLKIQFFFRFLQKKKKIVGFVDSNQSISGFGFSLIYLV</sequence>
<name>A0ACB8XKB1_ARCLA</name>
<dbReference type="Proteomes" id="UP001055879">
    <property type="component" value="Linkage Group LG17"/>
</dbReference>
<dbReference type="EMBL" id="CM042063">
    <property type="protein sequence ID" value="KAI3668126.1"/>
    <property type="molecule type" value="Genomic_DNA"/>
</dbReference>
<reference evidence="1 2" key="2">
    <citation type="journal article" date="2022" name="Mol. Ecol. Resour.">
        <title>The genomes of chicory, endive, great burdock and yacon provide insights into Asteraceae paleo-polyploidization history and plant inulin production.</title>
        <authorList>
            <person name="Fan W."/>
            <person name="Wang S."/>
            <person name="Wang H."/>
            <person name="Wang A."/>
            <person name="Jiang F."/>
            <person name="Liu H."/>
            <person name="Zhao H."/>
            <person name="Xu D."/>
            <person name="Zhang Y."/>
        </authorList>
    </citation>
    <scope>NUCLEOTIDE SEQUENCE [LARGE SCALE GENOMIC DNA]</scope>
    <source>
        <strain evidence="2">cv. Niubang</strain>
    </source>
</reference>
<proteinExistence type="predicted"/>
<comment type="caution">
    <text evidence="1">The sequence shown here is derived from an EMBL/GenBank/DDBJ whole genome shotgun (WGS) entry which is preliminary data.</text>
</comment>
<gene>
    <name evidence="1" type="ORF">L6452_43203</name>
</gene>
<reference evidence="2" key="1">
    <citation type="journal article" date="2022" name="Mol. Ecol. Resour.">
        <title>The genomes of chicory, endive, great burdock and yacon provide insights into Asteraceae palaeo-polyploidization history and plant inulin production.</title>
        <authorList>
            <person name="Fan W."/>
            <person name="Wang S."/>
            <person name="Wang H."/>
            <person name="Wang A."/>
            <person name="Jiang F."/>
            <person name="Liu H."/>
            <person name="Zhao H."/>
            <person name="Xu D."/>
            <person name="Zhang Y."/>
        </authorList>
    </citation>
    <scope>NUCLEOTIDE SEQUENCE [LARGE SCALE GENOMIC DNA]</scope>
    <source>
        <strain evidence="2">cv. Niubang</strain>
    </source>
</reference>
<protein>
    <submittedName>
        <fullName evidence="1">Uncharacterized protein</fullName>
    </submittedName>
</protein>
<organism evidence="1 2">
    <name type="scientific">Arctium lappa</name>
    <name type="common">Greater burdock</name>
    <name type="synonym">Lappa major</name>
    <dbReference type="NCBI Taxonomy" id="4217"/>
    <lineage>
        <taxon>Eukaryota</taxon>
        <taxon>Viridiplantae</taxon>
        <taxon>Streptophyta</taxon>
        <taxon>Embryophyta</taxon>
        <taxon>Tracheophyta</taxon>
        <taxon>Spermatophyta</taxon>
        <taxon>Magnoliopsida</taxon>
        <taxon>eudicotyledons</taxon>
        <taxon>Gunneridae</taxon>
        <taxon>Pentapetalae</taxon>
        <taxon>asterids</taxon>
        <taxon>campanulids</taxon>
        <taxon>Asterales</taxon>
        <taxon>Asteraceae</taxon>
        <taxon>Carduoideae</taxon>
        <taxon>Cardueae</taxon>
        <taxon>Arctiinae</taxon>
        <taxon>Arctium</taxon>
    </lineage>
</organism>